<reference evidence="2 3" key="1">
    <citation type="journal article" date="2019" name="Commun. Biol.">
        <title>The bagworm genome reveals a unique fibroin gene that provides high tensile strength.</title>
        <authorList>
            <person name="Kono N."/>
            <person name="Nakamura H."/>
            <person name="Ohtoshi R."/>
            <person name="Tomita M."/>
            <person name="Numata K."/>
            <person name="Arakawa K."/>
        </authorList>
    </citation>
    <scope>NUCLEOTIDE SEQUENCE [LARGE SCALE GENOMIC DNA]</scope>
</reference>
<name>A0A4C1S7H2_EUMVA</name>
<evidence type="ECO:0000313" key="2">
    <source>
        <dbReference type="EMBL" id="GBO98312.1"/>
    </source>
</evidence>
<proteinExistence type="predicted"/>
<dbReference type="AlphaFoldDB" id="A0A4C1S7H2"/>
<keyword evidence="3" id="KW-1185">Reference proteome</keyword>
<evidence type="ECO:0000256" key="1">
    <source>
        <dbReference type="SAM" id="MobiDB-lite"/>
    </source>
</evidence>
<comment type="caution">
    <text evidence="2">The sequence shown here is derived from an EMBL/GenBank/DDBJ whole genome shotgun (WGS) entry which is preliminary data.</text>
</comment>
<dbReference type="Proteomes" id="UP000299102">
    <property type="component" value="Unassembled WGS sequence"/>
</dbReference>
<dbReference type="EMBL" id="BGZK01003183">
    <property type="protein sequence ID" value="GBO98312.1"/>
    <property type="molecule type" value="Genomic_DNA"/>
</dbReference>
<organism evidence="2 3">
    <name type="scientific">Eumeta variegata</name>
    <name type="common">Bagworm moth</name>
    <name type="synonym">Eumeta japonica</name>
    <dbReference type="NCBI Taxonomy" id="151549"/>
    <lineage>
        <taxon>Eukaryota</taxon>
        <taxon>Metazoa</taxon>
        <taxon>Ecdysozoa</taxon>
        <taxon>Arthropoda</taxon>
        <taxon>Hexapoda</taxon>
        <taxon>Insecta</taxon>
        <taxon>Pterygota</taxon>
        <taxon>Neoptera</taxon>
        <taxon>Endopterygota</taxon>
        <taxon>Lepidoptera</taxon>
        <taxon>Glossata</taxon>
        <taxon>Ditrysia</taxon>
        <taxon>Tineoidea</taxon>
        <taxon>Psychidae</taxon>
        <taxon>Oiketicinae</taxon>
        <taxon>Eumeta</taxon>
    </lineage>
</organism>
<gene>
    <name evidence="2" type="ORF">EVAR_84191_1</name>
</gene>
<evidence type="ECO:0000313" key="3">
    <source>
        <dbReference type="Proteomes" id="UP000299102"/>
    </source>
</evidence>
<feature type="region of interest" description="Disordered" evidence="1">
    <location>
        <begin position="25"/>
        <end position="46"/>
    </location>
</feature>
<sequence>MANGRLLMDPGLQRSRTRVRECARDAAFRGSPRASRAPGQHRRPPIHFRASPHRVWLLPSPVCLGSNLARISAEWRPFSGSACQCRPAVARQQALVPGPKARRT</sequence>
<accession>A0A4C1S7H2</accession>
<protein>
    <submittedName>
        <fullName evidence="2">Uncharacterized protein</fullName>
    </submittedName>
</protein>